<gene>
    <name evidence="2" type="ORF">ACHIPZ_12340</name>
</gene>
<comment type="caution">
    <text evidence="2">The sequence shown here is derived from an EMBL/GenBank/DDBJ whole genome shotgun (WGS) entry which is preliminary data.</text>
</comment>
<comment type="similarity">
    <text evidence="1">Belongs to the peptidase S58 family.</text>
</comment>
<name>A0ABW7JLW1_9NOCA</name>
<dbReference type="PANTHER" id="PTHR36512:SF3">
    <property type="entry name" value="BLR5678 PROTEIN"/>
    <property type="match status" value="1"/>
</dbReference>
<dbReference type="Gene3D" id="3.60.70.12">
    <property type="entry name" value="L-amino peptidase D-ALA esterase/amidase"/>
    <property type="match status" value="1"/>
</dbReference>
<evidence type="ECO:0000256" key="1">
    <source>
        <dbReference type="ARBA" id="ARBA00007068"/>
    </source>
</evidence>
<accession>A0ABW7JLW1</accession>
<dbReference type="CDD" id="cd02252">
    <property type="entry name" value="nylC_like"/>
    <property type="match status" value="1"/>
</dbReference>
<dbReference type="InterPro" id="IPR005321">
    <property type="entry name" value="Peptidase_S58_DmpA"/>
</dbReference>
<evidence type="ECO:0000313" key="2">
    <source>
        <dbReference type="EMBL" id="MFH5208977.1"/>
    </source>
</evidence>
<sequence length="359" mass="35510">MRPGPHNSITDVVGVLVGHHYKRDADATLGSGAATGCTVVLVPGGATASVDVRGGGPGTRETDLLDPSNSVQQVNAIVLSAGSAYGLAAADGVMAWCEEHREGIPMGKPDELVPIVPAAVIFDLPVGDWRIRPTAEFGYRAADAAAVDFETGSVGAGVGARAGSIKGGVGTASIVIADGPAAGVTVGAVVVANPVGSVFDPRTGLPWGAGSDGADFFGLVAPSAEQLAAANDLGKKDTSLNTTIGVVATDAPLSASACRRLAVAAQDGLARAIRPAHSPLDGDTMFALATGTFEVAPSAVPIPAAFASELPLTDAICAAVAVAVERAIVGAVLAATPVAGIPAYRELLSSAIGSDGPDR</sequence>
<dbReference type="RefSeq" id="WP_395114558.1">
    <property type="nucleotide sequence ID" value="NZ_JBIMSO010000048.1"/>
</dbReference>
<protein>
    <submittedName>
        <fullName evidence="2">P1 family peptidase</fullName>
    </submittedName>
</protein>
<dbReference type="InterPro" id="IPR016117">
    <property type="entry name" value="ArgJ-like_dom_sf"/>
</dbReference>
<reference evidence="2 3" key="1">
    <citation type="submission" date="2024-10" db="EMBL/GenBank/DDBJ databases">
        <authorList>
            <person name="Riesco R."/>
        </authorList>
    </citation>
    <scope>NUCLEOTIDE SEQUENCE [LARGE SCALE GENOMIC DNA]</scope>
    <source>
        <strain evidence="2 3">NCIMB 15449</strain>
    </source>
</reference>
<dbReference type="SUPFAM" id="SSF56266">
    <property type="entry name" value="DmpA/ArgJ-like"/>
    <property type="match status" value="1"/>
</dbReference>
<proteinExistence type="inferred from homology"/>
<dbReference type="Proteomes" id="UP001609175">
    <property type="component" value="Unassembled WGS sequence"/>
</dbReference>
<organism evidence="2 3">
    <name type="scientific">Antrihabitans spumae</name>
    <dbReference type="NCBI Taxonomy" id="3373370"/>
    <lineage>
        <taxon>Bacteria</taxon>
        <taxon>Bacillati</taxon>
        <taxon>Actinomycetota</taxon>
        <taxon>Actinomycetes</taxon>
        <taxon>Mycobacteriales</taxon>
        <taxon>Nocardiaceae</taxon>
        <taxon>Antrihabitans</taxon>
    </lineage>
</organism>
<dbReference type="EMBL" id="JBIMSO010000048">
    <property type="protein sequence ID" value="MFH5208977.1"/>
    <property type="molecule type" value="Genomic_DNA"/>
</dbReference>
<evidence type="ECO:0000313" key="3">
    <source>
        <dbReference type="Proteomes" id="UP001609175"/>
    </source>
</evidence>
<dbReference type="Pfam" id="PF03576">
    <property type="entry name" value="Peptidase_S58"/>
    <property type="match status" value="1"/>
</dbReference>
<dbReference type="PANTHER" id="PTHR36512">
    <property type="entry name" value="D-AMINOPEPTIDASE"/>
    <property type="match status" value="1"/>
</dbReference>